<keyword evidence="1" id="KW-1133">Transmembrane helix</keyword>
<name>A0ABX7WS12_9GAMM</name>
<keyword evidence="2" id="KW-0732">Signal</keyword>
<proteinExistence type="predicted"/>
<dbReference type="Proteomes" id="UP000672039">
    <property type="component" value="Chromosome"/>
</dbReference>
<protein>
    <submittedName>
        <fullName evidence="3">Uncharacterized protein</fullName>
    </submittedName>
</protein>
<feature type="chain" id="PRO_5045894843" evidence="2">
    <location>
        <begin position="21"/>
        <end position="70"/>
    </location>
</feature>
<evidence type="ECO:0000313" key="3">
    <source>
        <dbReference type="EMBL" id="QTR46674.1"/>
    </source>
</evidence>
<evidence type="ECO:0000256" key="1">
    <source>
        <dbReference type="SAM" id="Phobius"/>
    </source>
</evidence>
<reference evidence="3 4" key="1">
    <citation type="submission" date="2021-04" db="EMBL/GenBank/DDBJ databases">
        <title>Genomics, taxonomy and metabolism of representatives of sulfur bacteria of the genus Thiothrix: Thiothrix fructosivorans QT, Thiothrix unzii A1T and three new species, Thiothrix subterranea sp. nov., Thiothrix litoralis sp. nov. and 'Candidatus Thiothrix anitrata' sp. nov.</title>
        <authorList>
            <person name="Ravin N.V."/>
            <person name="Smolyakov D."/>
            <person name="Rudenko T.S."/>
            <person name="Mardanov A.V."/>
            <person name="Beletsky A.V."/>
            <person name="Markov N.D."/>
            <person name="Fomenkov A.I."/>
            <person name="Roberts R.J."/>
            <person name="Karnachuk O.V."/>
            <person name="Novikov A."/>
            <person name="Grabovich M.Y."/>
        </authorList>
    </citation>
    <scope>NUCLEOTIDE SEQUENCE [LARGE SCALE GENOMIC DNA]</scope>
    <source>
        <strain evidence="3 4">AS</strain>
    </source>
</reference>
<feature type="transmembrane region" description="Helical" evidence="1">
    <location>
        <begin position="39"/>
        <end position="62"/>
    </location>
</feature>
<gene>
    <name evidence="3" type="ORF">J9253_01570</name>
</gene>
<evidence type="ECO:0000313" key="4">
    <source>
        <dbReference type="Proteomes" id="UP000672039"/>
    </source>
</evidence>
<sequence length="70" mass="7686">MSKVKRLVAGGLLVASDVVAAHQDGFPHHFLSDSNTEHFWLIGSGLEYVFACVVATVVFFVVRRVAVKKK</sequence>
<accession>A0ABX7WS12</accession>
<dbReference type="EMBL" id="CP072801">
    <property type="protein sequence ID" value="QTR46674.1"/>
    <property type="molecule type" value="Genomic_DNA"/>
</dbReference>
<feature type="signal peptide" evidence="2">
    <location>
        <begin position="1"/>
        <end position="20"/>
    </location>
</feature>
<keyword evidence="1" id="KW-0812">Transmembrane</keyword>
<keyword evidence="4" id="KW-1185">Reference proteome</keyword>
<evidence type="ECO:0000256" key="2">
    <source>
        <dbReference type="SAM" id="SignalP"/>
    </source>
</evidence>
<dbReference type="RefSeq" id="WP_210223000.1">
    <property type="nucleotide sequence ID" value="NZ_CP072801.1"/>
</dbReference>
<keyword evidence="1" id="KW-0472">Membrane</keyword>
<organism evidence="3 4">
    <name type="scientific">Thiothrix litoralis</name>
    <dbReference type="NCBI Taxonomy" id="2891210"/>
    <lineage>
        <taxon>Bacteria</taxon>
        <taxon>Pseudomonadati</taxon>
        <taxon>Pseudomonadota</taxon>
        <taxon>Gammaproteobacteria</taxon>
        <taxon>Thiotrichales</taxon>
        <taxon>Thiotrichaceae</taxon>
        <taxon>Thiothrix</taxon>
    </lineage>
</organism>